<feature type="domain" description="RING-type" evidence="22">
    <location>
        <begin position="215"/>
        <end position="456"/>
    </location>
</feature>
<proteinExistence type="inferred from homology"/>
<evidence type="ECO:0000256" key="7">
    <source>
        <dbReference type="ARBA" id="ARBA00022679"/>
    </source>
</evidence>
<evidence type="ECO:0000256" key="3">
    <source>
        <dbReference type="ARBA" id="ARBA00004496"/>
    </source>
</evidence>
<dbReference type="GO" id="GO:0005634">
    <property type="term" value="C:nucleus"/>
    <property type="evidence" value="ECO:0007669"/>
    <property type="project" value="UniProtKB-SubCell"/>
</dbReference>
<dbReference type="PROSITE" id="PS50089">
    <property type="entry name" value="ZF_RING_2"/>
    <property type="match status" value="1"/>
</dbReference>
<dbReference type="GO" id="GO:0005737">
    <property type="term" value="C:cytoplasm"/>
    <property type="evidence" value="ECO:0007669"/>
    <property type="project" value="UniProtKB-SubCell"/>
</dbReference>
<dbReference type="InterPro" id="IPR006575">
    <property type="entry name" value="RWD_dom"/>
</dbReference>
<keyword evidence="8" id="KW-0479">Metal-binding</keyword>
<evidence type="ECO:0000256" key="14">
    <source>
        <dbReference type="ARBA" id="ARBA00023163"/>
    </source>
</evidence>
<gene>
    <name evidence="23" type="primary">RNF14</name>
    <name evidence="23" type="ORF">A306_00010968</name>
</gene>
<evidence type="ECO:0000313" key="23">
    <source>
        <dbReference type="EMBL" id="PKK20664.1"/>
    </source>
</evidence>
<evidence type="ECO:0000256" key="12">
    <source>
        <dbReference type="ARBA" id="ARBA00022833"/>
    </source>
</evidence>
<evidence type="ECO:0000259" key="20">
    <source>
        <dbReference type="PROSITE" id="PS50089"/>
    </source>
</evidence>
<keyword evidence="11" id="KW-0833">Ubl conjugation pathway</keyword>
<comment type="catalytic activity">
    <reaction evidence="1">
        <text>[E2 ubiquitin-conjugating enzyme]-S-ubiquitinyl-L-cysteine + [acceptor protein]-L-lysine = [E2 ubiquitin-conjugating enzyme]-L-cysteine + [acceptor protein]-N(6)-ubiquitinyl-L-lysine.</text>
        <dbReference type="EC" id="2.3.2.31"/>
    </reaction>
</comment>
<dbReference type="InterPro" id="IPR013083">
    <property type="entry name" value="Znf_RING/FYVE/PHD"/>
</dbReference>
<evidence type="ECO:0000256" key="8">
    <source>
        <dbReference type="ARBA" id="ARBA00022723"/>
    </source>
</evidence>
<dbReference type="SUPFAM" id="SSF57850">
    <property type="entry name" value="RING/U-box"/>
    <property type="match status" value="3"/>
</dbReference>
<evidence type="ECO:0000256" key="13">
    <source>
        <dbReference type="ARBA" id="ARBA00023015"/>
    </source>
</evidence>
<dbReference type="GO" id="GO:0061630">
    <property type="term" value="F:ubiquitin protein ligase activity"/>
    <property type="evidence" value="ECO:0007669"/>
    <property type="project" value="UniProtKB-EC"/>
</dbReference>
<dbReference type="AlphaFoldDB" id="A0A2I0LTA1"/>
<dbReference type="Gene3D" id="1.20.120.1750">
    <property type="match status" value="1"/>
</dbReference>
<dbReference type="SMART" id="SM00647">
    <property type="entry name" value="IBR"/>
    <property type="match status" value="2"/>
</dbReference>
<dbReference type="KEGG" id="clv:102090426"/>
<dbReference type="EMBL" id="AKCR02000104">
    <property type="protein sequence ID" value="PKK20664.1"/>
    <property type="molecule type" value="Genomic_DNA"/>
</dbReference>
<evidence type="ECO:0000256" key="10">
    <source>
        <dbReference type="ARBA" id="ARBA00022771"/>
    </source>
</evidence>
<dbReference type="InterPro" id="IPR031128">
    <property type="entry name" value="RNF14_RING-HC_Zfn"/>
</dbReference>
<dbReference type="GO" id="GO:0060828">
    <property type="term" value="P:regulation of canonical Wnt signaling pathway"/>
    <property type="evidence" value="ECO:0007669"/>
    <property type="project" value="UniProtKB-ARBA"/>
</dbReference>
<dbReference type="FunFam" id="3.10.110.10:FF:000049">
    <property type="entry name" value="RBR-type E3 ubiquitin transferase"/>
    <property type="match status" value="1"/>
</dbReference>
<dbReference type="Gene3D" id="2.20.25.20">
    <property type="match status" value="1"/>
</dbReference>
<dbReference type="InParanoid" id="A0A2I0LTA1"/>
<dbReference type="InterPro" id="IPR001841">
    <property type="entry name" value="Znf_RING"/>
</dbReference>
<evidence type="ECO:0000259" key="21">
    <source>
        <dbReference type="PROSITE" id="PS50908"/>
    </source>
</evidence>
<evidence type="ECO:0000259" key="22">
    <source>
        <dbReference type="PROSITE" id="PS51873"/>
    </source>
</evidence>
<dbReference type="GO" id="GO:0008270">
    <property type="term" value="F:zinc ion binding"/>
    <property type="evidence" value="ECO:0007669"/>
    <property type="project" value="UniProtKB-KW"/>
</dbReference>
<protein>
    <recommendedName>
        <fullName evidence="17">E3 ubiquitin-protein ligase RNF14</fullName>
        <ecNumber evidence="5">2.3.2.31</ecNumber>
    </recommendedName>
    <alternativeName>
        <fullName evidence="18">RING finger protein 14</fullName>
    </alternativeName>
</protein>
<reference evidence="23 24" key="1">
    <citation type="journal article" date="2013" name="Science">
        <title>Genomic diversity and evolution of the head crest in the rock pigeon.</title>
        <authorList>
            <person name="Shapiro M.D."/>
            <person name="Kronenberg Z."/>
            <person name="Li C."/>
            <person name="Domyan E.T."/>
            <person name="Pan H."/>
            <person name="Campbell M."/>
            <person name="Tan H."/>
            <person name="Huff C.D."/>
            <person name="Hu H."/>
            <person name="Vickrey A.I."/>
            <person name="Nielsen S.C."/>
            <person name="Stringham S.A."/>
            <person name="Hu H."/>
            <person name="Willerslev E."/>
            <person name="Gilbert M.T."/>
            <person name="Yandell M."/>
            <person name="Zhang G."/>
            <person name="Wang J."/>
        </authorList>
    </citation>
    <scope>NUCLEOTIDE SEQUENCE [LARGE SCALE GENOMIC DNA]</scope>
    <source>
        <tissue evidence="23">Blood</tissue>
    </source>
</reference>
<dbReference type="InterPro" id="IPR002867">
    <property type="entry name" value="IBR_dom"/>
</dbReference>
<dbReference type="InterPro" id="IPR016135">
    <property type="entry name" value="UBQ-conjugating_enzyme/RWD"/>
</dbReference>
<dbReference type="InterPro" id="IPR017907">
    <property type="entry name" value="Znf_RING_CS"/>
</dbReference>
<accession>A0A2I0LTA1</accession>
<evidence type="ECO:0000256" key="17">
    <source>
        <dbReference type="ARBA" id="ARBA00067098"/>
    </source>
</evidence>
<dbReference type="FunFam" id="3.30.40.10:FF:000186">
    <property type="entry name" value="RBR-type E3 ubiquitin transferase"/>
    <property type="match status" value="1"/>
</dbReference>
<dbReference type="Gene3D" id="3.30.40.10">
    <property type="entry name" value="Zinc/RING finger domain, C3HC4 (zinc finger)"/>
    <property type="match status" value="1"/>
</dbReference>
<dbReference type="CDD" id="cd23820">
    <property type="entry name" value="RWD_RNF14"/>
    <property type="match status" value="1"/>
</dbReference>
<dbReference type="InterPro" id="IPR031127">
    <property type="entry name" value="E3_UB_ligase_RBR"/>
</dbReference>
<keyword evidence="12" id="KW-0862">Zinc</keyword>
<keyword evidence="13" id="KW-0805">Transcription regulation</keyword>
<comment type="similarity">
    <text evidence="16">Belongs to the RBR family. RNF14 subfamily.</text>
</comment>
<keyword evidence="10 19" id="KW-0863">Zinc-finger</keyword>
<evidence type="ECO:0000256" key="4">
    <source>
        <dbReference type="ARBA" id="ARBA00004906"/>
    </source>
</evidence>
<dbReference type="Pfam" id="PF05773">
    <property type="entry name" value="RWD"/>
    <property type="match status" value="1"/>
</dbReference>
<dbReference type="PROSITE" id="PS00518">
    <property type="entry name" value="ZF_RING_1"/>
    <property type="match status" value="1"/>
</dbReference>
<dbReference type="PROSITE" id="PS51873">
    <property type="entry name" value="TRIAD"/>
    <property type="match status" value="1"/>
</dbReference>
<dbReference type="OrthoDB" id="1431934at2759"/>
<comment type="pathway">
    <text evidence="4">Protein modification; protein ubiquitination.</text>
</comment>
<dbReference type="CDD" id="cd20354">
    <property type="entry name" value="Rcat_RBR_RNF14"/>
    <property type="match status" value="1"/>
</dbReference>
<dbReference type="InterPro" id="IPR047548">
    <property type="entry name" value="Rcat_RBR_RNF14"/>
</dbReference>
<keyword evidence="9" id="KW-0677">Repeat</keyword>
<keyword evidence="24" id="KW-1185">Reference proteome</keyword>
<dbReference type="Gene3D" id="3.10.110.10">
    <property type="entry name" value="Ubiquitin Conjugating Enzyme"/>
    <property type="match status" value="1"/>
</dbReference>
<dbReference type="PANTHER" id="PTHR11685">
    <property type="entry name" value="RBR FAMILY RING FINGER AND IBR DOMAIN-CONTAINING"/>
    <property type="match status" value="1"/>
</dbReference>
<organism evidence="23 24">
    <name type="scientific">Columba livia</name>
    <name type="common">Rock dove</name>
    <dbReference type="NCBI Taxonomy" id="8932"/>
    <lineage>
        <taxon>Eukaryota</taxon>
        <taxon>Metazoa</taxon>
        <taxon>Chordata</taxon>
        <taxon>Craniata</taxon>
        <taxon>Vertebrata</taxon>
        <taxon>Euteleostomi</taxon>
        <taxon>Archelosauria</taxon>
        <taxon>Archosauria</taxon>
        <taxon>Dinosauria</taxon>
        <taxon>Saurischia</taxon>
        <taxon>Theropoda</taxon>
        <taxon>Coelurosauria</taxon>
        <taxon>Aves</taxon>
        <taxon>Neognathae</taxon>
        <taxon>Neoaves</taxon>
        <taxon>Columbimorphae</taxon>
        <taxon>Columbiformes</taxon>
        <taxon>Columbidae</taxon>
        <taxon>Columba</taxon>
    </lineage>
</organism>
<name>A0A2I0LTA1_COLLI</name>
<comment type="subcellular location">
    <subcellularLocation>
        <location evidence="3">Cytoplasm</location>
    </subcellularLocation>
    <subcellularLocation>
        <location evidence="2">Nucleus</location>
    </subcellularLocation>
</comment>
<sequence>MSSEDREAQEDELLALASIYDEDVFKRSESAQGGETRIFLELPQDFIVSVNGNSAETLQSPCSEYTVSFLPPLVLNFEFPPDYPSTSPPVFTLRGKWLSQAQLSTLCRHLDNIWEENRGSVVLFAWMQFLKEETLSYLQISSPYELKMCHGGSGQSGPPPVPPDAEQRGDAACAAAAGAEILDARAVQDVESLSSLIREILDSDQAQRRKCFDSKMFLCNICFCEKLGSECMYFMECSHVYCRACLKDYFEIQIRDGQVQCLNCPDSECSSVATPGQVKELVGEQLFARYDRLLLQSTLDTMADVVYCPRRGCQTPVMKDPESIIGICSCCNYAFCTFCRMTYHGVSPCRLTAEKLLSLRKDYLEGDRETKRFLEQRYGKRVIQKILEEMDSKEWLESNSKPCPGCSAPIEKMDGCNKMTCTSCMLHFCWICMGRLPNKDPYAHYNDPASPCFNGLFHMMLVDGEPLEPGD</sequence>
<keyword evidence="7" id="KW-0808">Transferase</keyword>
<evidence type="ECO:0000256" key="18">
    <source>
        <dbReference type="ARBA" id="ARBA00075528"/>
    </source>
</evidence>
<dbReference type="Proteomes" id="UP000053872">
    <property type="component" value="Unassembled WGS sequence"/>
</dbReference>
<evidence type="ECO:0000256" key="11">
    <source>
        <dbReference type="ARBA" id="ARBA00022786"/>
    </source>
</evidence>
<dbReference type="FunFam" id="2.20.25.20:FF:000007">
    <property type="entry name" value="RBR-type E3 ubiquitin transferase"/>
    <property type="match status" value="1"/>
</dbReference>
<evidence type="ECO:0000256" key="19">
    <source>
        <dbReference type="PROSITE-ProRule" id="PRU00175"/>
    </source>
</evidence>
<evidence type="ECO:0000313" key="24">
    <source>
        <dbReference type="Proteomes" id="UP000053872"/>
    </source>
</evidence>
<feature type="domain" description="RWD" evidence="21">
    <location>
        <begin position="11"/>
        <end position="137"/>
    </location>
</feature>
<evidence type="ECO:0000256" key="2">
    <source>
        <dbReference type="ARBA" id="ARBA00004123"/>
    </source>
</evidence>
<evidence type="ECO:0000256" key="1">
    <source>
        <dbReference type="ARBA" id="ARBA00001798"/>
    </source>
</evidence>
<dbReference type="Pfam" id="PF01485">
    <property type="entry name" value="IBR"/>
    <property type="match status" value="1"/>
</dbReference>
<dbReference type="Pfam" id="PF22191">
    <property type="entry name" value="IBR_1"/>
    <property type="match status" value="1"/>
</dbReference>
<dbReference type="CDD" id="cd16628">
    <property type="entry name" value="RING-HC_RBR_RNF14"/>
    <property type="match status" value="1"/>
</dbReference>
<evidence type="ECO:0000256" key="5">
    <source>
        <dbReference type="ARBA" id="ARBA00012251"/>
    </source>
</evidence>
<feature type="domain" description="RING-type" evidence="20">
    <location>
        <begin position="219"/>
        <end position="264"/>
    </location>
</feature>
<evidence type="ECO:0000256" key="6">
    <source>
        <dbReference type="ARBA" id="ARBA00022490"/>
    </source>
</evidence>
<dbReference type="InterPro" id="IPR044066">
    <property type="entry name" value="TRIAD_supradom"/>
</dbReference>
<comment type="caution">
    <text evidence="23">The sequence shown here is derived from an EMBL/GenBank/DDBJ whole genome shotgun (WGS) entry which is preliminary data.</text>
</comment>
<dbReference type="SMART" id="SM00591">
    <property type="entry name" value="RWD"/>
    <property type="match status" value="1"/>
</dbReference>
<keyword evidence="6" id="KW-0963">Cytoplasm</keyword>
<dbReference type="GO" id="GO:0016567">
    <property type="term" value="P:protein ubiquitination"/>
    <property type="evidence" value="ECO:0007669"/>
    <property type="project" value="InterPro"/>
</dbReference>
<dbReference type="EC" id="2.3.2.31" evidence="5"/>
<dbReference type="PROSITE" id="PS50908">
    <property type="entry name" value="RWD"/>
    <property type="match status" value="1"/>
</dbReference>
<keyword evidence="15" id="KW-0539">Nucleus</keyword>
<keyword evidence="14" id="KW-0804">Transcription</keyword>
<dbReference type="CDD" id="cd20341">
    <property type="entry name" value="BRcat_RBR_RNF14"/>
    <property type="match status" value="1"/>
</dbReference>
<evidence type="ECO:0000256" key="16">
    <source>
        <dbReference type="ARBA" id="ARBA00044508"/>
    </source>
</evidence>
<evidence type="ECO:0000256" key="9">
    <source>
        <dbReference type="ARBA" id="ARBA00022737"/>
    </source>
</evidence>
<dbReference type="SUPFAM" id="SSF54495">
    <property type="entry name" value="UBC-like"/>
    <property type="match status" value="1"/>
</dbReference>
<evidence type="ECO:0000256" key="15">
    <source>
        <dbReference type="ARBA" id="ARBA00023242"/>
    </source>
</evidence>